<evidence type="ECO:0000256" key="2">
    <source>
        <dbReference type="ARBA" id="ARBA00022801"/>
    </source>
</evidence>
<feature type="domain" description="CBM6" evidence="8">
    <location>
        <begin position="401"/>
        <end position="538"/>
    </location>
</feature>
<dbReference type="PANTHER" id="PTHR31297">
    <property type="entry name" value="GLUCAN ENDO-1,6-BETA-GLUCOSIDASE B"/>
    <property type="match status" value="1"/>
</dbReference>
<keyword evidence="4" id="KW-0119">Carbohydrate metabolism</keyword>
<organism evidence="9 10">
    <name type="scientific">Paenibacillus curdlanolyticus YK9</name>
    <dbReference type="NCBI Taxonomy" id="717606"/>
    <lineage>
        <taxon>Bacteria</taxon>
        <taxon>Bacillati</taxon>
        <taxon>Bacillota</taxon>
        <taxon>Bacilli</taxon>
        <taxon>Bacillales</taxon>
        <taxon>Paenibacillaceae</taxon>
        <taxon>Paenibacillus</taxon>
    </lineage>
</organism>
<dbReference type="RefSeq" id="WP_006040370.1">
    <property type="nucleotide sequence ID" value="NZ_AEDD01000013.1"/>
</dbReference>
<dbReference type="Pfam" id="PF18099">
    <property type="entry name" value="CBM_35_2"/>
    <property type="match status" value="1"/>
</dbReference>
<reference evidence="9 10" key="1">
    <citation type="submission" date="2010-07" db="EMBL/GenBank/DDBJ databases">
        <title>The draft genome of Paenibacillus curdlanolyticus YK9.</title>
        <authorList>
            <consortium name="US DOE Joint Genome Institute (JGI-PGF)"/>
            <person name="Lucas S."/>
            <person name="Copeland A."/>
            <person name="Lapidus A."/>
            <person name="Cheng J.-F."/>
            <person name="Bruce D."/>
            <person name="Goodwin L."/>
            <person name="Pitluck S."/>
            <person name="Land M.L."/>
            <person name="Hauser L."/>
            <person name="Chang Y.-J."/>
            <person name="Jeffries C."/>
            <person name="Anderson I.J."/>
            <person name="Johnson E."/>
            <person name="Loganathan U."/>
            <person name="Mulhopadhyay B."/>
            <person name="Kyrpides N."/>
            <person name="Woyke T.J."/>
        </authorList>
    </citation>
    <scope>NUCLEOTIDE SEQUENCE [LARGE SCALE GENOMIC DNA]</scope>
    <source>
        <strain evidence="9 10">YK9</strain>
    </source>
</reference>
<evidence type="ECO:0000256" key="5">
    <source>
        <dbReference type="ARBA" id="ARBA00023295"/>
    </source>
</evidence>
<evidence type="ECO:0000259" key="8">
    <source>
        <dbReference type="PROSITE" id="PS51175"/>
    </source>
</evidence>
<evidence type="ECO:0000256" key="6">
    <source>
        <dbReference type="ARBA" id="ARBA00023326"/>
    </source>
</evidence>
<evidence type="ECO:0000256" key="7">
    <source>
        <dbReference type="RuleBase" id="RU361153"/>
    </source>
</evidence>
<dbReference type="InterPro" id="IPR050386">
    <property type="entry name" value="Glycosyl_hydrolase_5"/>
</dbReference>
<evidence type="ECO:0000256" key="4">
    <source>
        <dbReference type="ARBA" id="ARBA00023277"/>
    </source>
</evidence>
<keyword evidence="10" id="KW-1185">Reference proteome</keyword>
<dbReference type="Gene3D" id="2.60.120.260">
    <property type="entry name" value="Galactose-binding domain-like"/>
    <property type="match status" value="1"/>
</dbReference>
<evidence type="ECO:0000313" key="9">
    <source>
        <dbReference type="EMBL" id="EFM08922.1"/>
    </source>
</evidence>
<dbReference type="EMBL" id="AEDD01000013">
    <property type="protein sequence ID" value="EFM08922.1"/>
    <property type="molecule type" value="Genomic_DNA"/>
</dbReference>
<dbReference type="STRING" id="717606.PaecuDRAFT_4387"/>
<dbReference type="InterPro" id="IPR017853">
    <property type="entry name" value="GH"/>
</dbReference>
<dbReference type="GO" id="GO:0030246">
    <property type="term" value="F:carbohydrate binding"/>
    <property type="evidence" value="ECO:0007669"/>
    <property type="project" value="InterPro"/>
</dbReference>
<accession>E0IFE6</accession>
<dbReference type="Pfam" id="PF00150">
    <property type="entry name" value="Cellulase"/>
    <property type="match status" value="1"/>
</dbReference>
<evidence type="ECO:0000256" key="3">
    <source>
        <dbReference type="ARBA" id="ARBA00023001"/>
    </source>
</evidence>
<sequence>MNKISHEVEGFVKAEGRKIVNGAGQAFLLRGVGLGSWLLPEGYMWRFPVAGDRPRRIEKMVDELIGEDKAKQFWDTYYDVYIAEDDIRRIAEEGFNSIRVPINARSLLKEETKPIFDEQHLALIDRVIDWCRTYRLYVVLDLHGAPGGQTGANIDDSRNDQPELFQDEANKRLTVEMWRMLAERYKDEWIVAGYDLLNEPLPEYFSMYNDQIMPLYLDIIRAIREVDDKHMIILEGAHWATDWSIFKEKPDENNLMLQFHKYWNNPDTASIQKFLDKRDEWNVPIYMGEGGENNIEWYIGGFRLYEDHDISWNFWTWKKLETINSPCSVNQPEGWDKLVSYLEGGQKPESGEAERILWTYLDNLRIESCTYHTEVVNALLFRPSVRIPAIFYGFHGAGVSYGVQQPISHTLGFRSDDGTDIRFTDSQRDKPNFHPGRGLAWEADEWLHVRLTKGDWLAYEVNAASSAAHTVMLRVAAPEGQATVEVEIDGKAAGRAELTGSDWQTVALSGCLFSEGSNGRIVVRSADGQVALEWLSVDPITLQP</sequence>
<dbReference type="AlphaFoldDB" id="E0IFE6"/>
<comment type="similarity">
    <text evidence="1 7">Belongs to the glycosyl hydrolase 5 (cellulase A) family.</text>
</comment>
<name>E0IFE6_9BACL</name>
<dbReference type="PROSITE" id="PS51175">
    <property type="entry name" value="CBM6"/>
    <property type="match status" value="1"/>
</dbReference>
<protein>
    <submittedName>
        <fullName evidence="9">Glycoside hydrolase family 5</fullName>
    </submittedName>
</protein>
<evidence type="ECO:0000256" key="1">
    <source>
        <dbReference type="ARBA" id="ARBA00005641"/>
    </source>
</evidence>
<dbReference type="InterPro" id="IPR008979">
    <property type="entry name" value="Galactose-bd-like_sf"/>
</dbReference>
<keyword evidence="6" id="KW-0624">Polysaccharide degradation</keyword>
<keyword evidence="3" id="KW-0136">Cellulose degradation</keyword>
<dbReference type="Proteomes" id="UP000005387">
    <property type="component" value="Unassembled WGS sequence"/>
</dbReference>
<dbReference type="InterPro" id="IPR005084">
    <property type="entry name" value="CBM6"/>
</dbReference>
<dbReference type="SUPFAM" id="SSF51445">
    <property type="entry name" value="(Trans)glycosidases"/>
    <property type="match status" value="1"/>
</dbReference>
<dbReference type="eggNOG" id="COG2730">
    <property type="taxonomic scope" value="Bacteria"/>
</dbReference>
<dbReference type="GO" id="GO:0030245">
    <property type="term" value="P:cellulose catabolic process"/>
    <property type="evidence" value="ECO:0007669"/>
    <property type="project" value="UniProtKB-KW"/>
</dbReference>
<dbReference type="GO" id="GO:0005576">
    <property type="term" value="C:extracellular region"/>
    <property type="evidence" value="ECO:0007669"/>
    <property type="project" value="TreeGrafter"/>
</dbReference>
<dbReference type="GO" id="GO:0008422">
    <property type="term" value="F:beta-glucosidase activity"/>
    <property type="evidence" value="ECO:0007669"/>
    <property type="project" value="TreeGrafter"/>
</dbReference>
<evidence type="ECO:0000313" key="10">
    <source>
        <dbReference type="Proteomes" id="UP000005387"/>
    </source>
</evidence>
<dbReference type="Gene3D" id="3.20.20.80">
    <property type="entry name" value="Glycosidases"/>
    <property type="match status" value="1"/>
</dbReference>
<dbReference type="GO" id="GO:0009986">
    <property type="term" value="C:cell surface"/>
    <property type="evidence" value="ECO:0007669"/>
    <property type="project" value="TreeGrafter"/>
</dbReference>
<keyword evidence="5 7" id="KW-0326">Glycosidase</keyword>
<proteinExistence type="inferred from homology"/>
<dbReference type="InterPro" id="IPR041342">
    <property type="entry name" value="CBM35"/>
</dbReference>
<dbReference type="InterPro" id="IPR001547">
    <property type="entry name" value="Glyco_hydro_5"/>
</dbReference>
<dbReference type="OrthoDB" id="9800475at2"/>
<dbReference type="PANTHER" id="PTHR31297:SF41">
    <property type="entry name" value="ENDOGLUCANASE, PUTATIVE (AFU_ORTHOLOGUE AFUA_5G01830)-RELATED"/>
    <property type="match status" value="1"/>
</dbReference>
<gene>
    <name evidence="9" type="ORF">PaecuDRAFT_4387</name>
</gene>
<dbReference type="SUPFAM" id="SSF49785">
    <property type="entry name" value="Galactose-binding domain-like"/>
    <property type="match status" value="1"/>
</dbReference>
<keyword evidence="2 7" id="KW-0378">Hydrolase</keyword>